<dbReference type="OrthoDB" id="10256333at2759"/>
<reference evidence="7 8" key="1">
    <citation type="submission" date="2016-04" db="EMBL/GenBank/DDBJ databases">
        <title>The genome of Intoshia linei affirms orthonectids as highly simplified spiralians.</title>
        <authorList>
            <person name="Mikhailov K.V."/>
            <person name="Slusarev G.S."/>
            <person name="Nikitin M.A."/>
            <person name="Logacheva M.D."/>
            <person name="Penin A."/>
            <person name="Aleoshin V."/>
            <person name="Panchin Y.V."/>
        </authorList>
    </citation>
    <scope>NUCLEOTIDE SEQUENCE [LARGE SCALE GENOMIC DNA]</scope>
    <source>
        <strain evidence="7">Intl2013</strain>
        <tissue evidence="7">Whole animal</tissue>
    </source>
</reference>
<gene>
    <name evidence="7" type="ORF">A3Q56_02258</name>
</gene>
<keyword evidence="5 6" id="KW-0472">Membrane</keyword>
<protein>
    <recommendedName>
        <fullName evidence="6">Oligosaccharyltransferase complex subunit</fullName>
    </recommendedName>
</protein>
<dbReference type="GO" id="GO:0008250">
    <property type="term" value="C:oligosaccharyltransferase complex"/>
    <property type="evidence" value="ECO:0007669"/>
    <property type="project" value="UniProtKB-UniRule"/>
</dbReference>
<comment type="function">
    <text evidence="6">Specific component of the STT3A-containing form of the oligosaccharyl transferase (OST) complex that catalyzes the initial transfer of a defined glycan (Glc(3)Man(9)GlcNAc(2) in eukaryotes) from the lipid carrier dolichol-pyrophosphate to an asparagine residue within an Asn-X-Ser/Thr consensus motif in nascent polypeptide chains, the first step in protein N-glycosylation. N-glycosylation occurs cotranslationally and the complex associates with the Sec61 complex at the channel-forming translocon complex that mediates protein translocation across the endoplasmic reticulum (ER). All subunits are required for a maximal enzyme activity.</text>
</comment>
<evidence type="ECO:0000256" key="6">
    <source>
        <dbReference type="RuleBase" id="RU366060"/>
    </source>
</evidence>
<evidence type="ECO:0000256" key="4">
    <source>
        <dbReference type="ARBA" id="ARBA00022989"/>
    </source>
</evidence>
<comment type="subcellular location">
    <subcellularLocation>
        <location evidence="1 6">Membrane</location>
        <topology evidence="1 6">Multi-pass membrane protein</topology>
    </subcellularLocation>
</comment>
<dbReference type="Proteomes" id="UP000078046">
    <property type="component" value="Unassembled WGS sequence"/>
</dbReference>
<dbReference type="InterPro" id="IPR042416">
    <property type="entry name" value="OSTC"/>
</dbReference>
<accession>A0A177B6R2</accession>
<name>A0A177B6R2_9BILA</name>
<feature type="transmembrane region" description="Helical" evidence="6">
    <location>
        <begin position="117"/>
        <end position="136"/>
    </location>
</feature>
<organism evidence="7 8">
    <name type="scientific">Intoshia linei</name>
    <dbReference type="NCBI Taxonomy" id="1819745"/>
    <lineage>
        <taxon>Eukaryota</taxon>
        <taxon>Metazoa</taxon>
        <taxon>Spiralia</taxon>
        <taxon>Lophotrochozoa</taxon>
        <taxon>Mesozoa</taxon>
        <taxon>Orthonectida</taxon>
        <taxon>Rhopaluridae</taxon>
        <taxon>Intoshia</taxon>
    </lineage>
</organism>
<dbReference type="EMBL" id="LWCA01000202">
    <property type="protein sequence ID" value="OAF69987.1"/>
    <property type="molecule type" value="Genomic_DNA"/>
</dbReference>
<sequence>MTKPTTPKIEIKNDDSIMTIINVIKAPFTNRYTYFVLFFVLYFFITSGFVHMMIIQPPLMGTERDKNGNTIPVIFLPHAQNRQYILEGFIVGMVYTIGALGLILLENFSDEDKMKSTPFHIVVFLVIMPFMLIKIFSSIKM</sequence>
<dbReference type="PANTHER" id="PTHR13160">
    <property type="entry name" value="OLIGOSACCHARYLTRANSFERASE COMPLEX SUBUNIT OSTC"/>
    <property type="match status" value="1"/>
</dbReference>
<dbReference type="PANTHER" id="PTHR13160:SF4">
    <property type="entry name" value="OLIGOSACCHARYLTRANSFERASE COMPLEX SUBUNIT OSTC"/>
    <property type="match status" value="1"/>
</dbReference>
<evidence type="ECO:0000256" key="5">
    <source>
        <dbReference type="ARBA" id="ARBA00023136"/>
    </source>
</evidence>
<comment type="subunit">
    <text evidence="6">Component of the oligosaccharyltransferase (OST) complex.</text>
</comment>
<keyword evidence="7" id="KW-0808">Transferase</keyword>
<keyword evidence="4 6" id="KW-1133">Transmembrane helix</keyword>
<comment type="similarity">
    <text evidence="2 6">Belongs to the OSTC family.</text>
</comment>
<feature type="transmembrane region" description="Helical" evidence="6">
    <location>
        <begin position="32"/>
        <end position="54"/>
    </location>
</feature>
<feature type="transmembrane region" description="Helical" evidence="6">
    <location>
        <begin position="84"/>
        <end position="105"/>
    </location>
</feature>
<evidence type="ECO:0000313" key="8">
    <source>
        <dbReference type="Proteomes" id="UP000078046"/>
    </source>
</evidence>
<evidence type="ECO:0000256" key="2">
    <source>
        <dbReference type="ARBA" id="ARBA00009376"/>
    </source>
</evidence>
<evidence type="ECO:0000313" key="7">
    <source>
        <dbReference type="EMBL" id="OAF69987.1"/>
    </source>
</evidence>
<dbReference type="AlphaFoldDB" id="A0A177B6R2"/>
<dbReference type="Pfam" id="PF04756">
    <property type="entry name" value="OST3_OST6"/>
    <property type="match status" value="1"/>
</dbReference>
<keyword evidence="3 6" id="KW-0812">Transmembrane</keyword>
<evidence type="ECO:0000256" key="3">
    <source>
        <dbReference type="ARBA" id="ARBA00022692"/>
    </source>
</evidence>
<keyword evidence="8" id="KW-1185">Reference proteome</keyword>
<dbReference type="GO" id="GO:0016740">
    <property type="term" value="F:transferase activity"/>
    <property type="evidence" value="ECO:0007669"/>
    <property type="project" value="UniProtKB-KW"/>
</dbReference>
<proteinExistence type="inferred from homology"/>
<evidence type="ECO:0000256" key="1">
    <source>
        <dbReference type="ARBA" id="ARBA00004141"/>
    </source>
</evidence>
<comment type="caution">
    <text evidence="7">The sequence shown here is derived from an EMBL/GenBank/DDBJ whole genome shotgun (WGS) entry which is preliminary data.</text>
</comment>
<dbReference type="InterPro" id="IPR021149">
    <property type="entry name" value="OligosaccharylTrfase_OST3/OST6"/>
</dbReference>